<gene>
    <name evidence="7 8" type="primary">atpH</name>
    <name evidence="8" type="ORF">SHM_06710</name>
</gene>
<dbReference type="EMBL" id="AP026933">
    <property type="protein sequence ID" value="BDT03025.1"/>
    <property type="molecule type" value="Genomic_DNA"/>
</dbReference>
<reference evidence="8 9" key="1">
    <citation type="journal article" date="2022" name="Front. Microbiol.">
        <title>Male-killing mechanisms vary between Spiroplasma species.</title>
        <authorList>
            <person name="Arai H."/>
            <person name="Inoue M."/>
            <person name="Kageyama D."/>
        </authorList>
    </citation>
    <scope>NUCLEOTIDE SEQUENCE [LARGE SCALE GENOMIC DNA]</scope>
    <source>
        <strain evidence="9">sHm</strain>
    </source>
</reference>
<keyword evidence="2 7" id="KW-0813">Transport</keyword>
<keyword evidence="6 7" id="KW-0066">ATP synthesis</keyword>
<dbReference type="NCBIfam" id="NF009975">
    <property type="entry name" value="PRK13436.1"/>
    <property type="match status" value="1"/>
</dbReference>
<dbReference type="Proteomes" id="UP001163387">
    <property type="component" value="Chromosome"/>
</dbReference>
<keyword evidence="4 7" id="KW-0406">Ion transport</keyword>
<dbReference type="RefSeq" id="WP_281749183.1">
    <property type="nucleotide sequence ID" value="NZ_AP026933.1"/>
</dbReference>
<evidence type="ECO:0000256" key="5">
    <source>
        <dbReference type="ARBA" id="ARBA00023136"/>
    </source>
</evidence>
<dbReference type="InterPro" id="IPR000711">
    <property type="entry name" value="ATPase_OSCP/dsu"/>
</dbReference>
<comment type="function">
    <text evidence="7">F(1)F(0) ATP synthase produces ATP from ADP in the presence of a proton or sodium gradient. F-type ATPases consist of two structural domains, F(1) containing the extramembraneous catalytic core and F(0) containing the membrane proton channel, linked together by a central stalk and a peripheral stalk. During catalysis, ATP synthesis in the catalytic domain of F(1) is coupled via a rotary mechanism of the central stalk subunits to proton translocation.</text>
</comment>
<keyword evidence="9" id="KW-1185">Reference proteome</keyword>
<comment type="subcellular location">
    <subcellularLocation>
        <location evidence="7">Cell membrane</location>
        <topology evidence="7">Peripheral membrane protein</topology>
    </subcellularLocation>
    <subcellularLocation>
        <location evidence="1">Membrane</location>
    </subcellularLocation>
</comment>
<dbReference type="SUPFAM" id="SSF47928">
    <property type="entry name" value="N-terminal domain of the delta subunit of the F1F0-ATP synthase"/>
    <property type="match status" value="1"/>
</dbReference>
<organism evidence="8 9">
    <name type="scientific">Spiroplasma ixodetis</name>
    <dbReference type="NCBI Taxonomy" id="2141"/>
    <lineage>
        <taxon>Bacteria</taxon>
        <taxon>Bacillati</taxon>
        <taxon>Mycoplasmatota</taxon>
        <taxon>Mollicutes</taxon>
        <taxon>Entomoplasmatales</taxon>
        <taxon>Spiroplasmataceae</taxon>
        <taxon>Spiroplasma</taxon>
    </lineage>
</organism>
<keyword evidence="3 7" id="KW-0375">Hydrogen ion transport</keyword>
<dbReference type="InterPro" id="IPR026015">
    <property type="entry name" value="ATP_synth_OSCP/delta_N_sf"/>
</dbReference>
<comment type="function">
    <text evidence="7">This protein is part of the stalk that links CF(0) to CF(1). It either transmits conformational changes from CF(0) to CF(1) or is implicated in proton conduction.</text>
</comment>
<evidence type="ECO:0000256" key="2">
    <source>
        <dbReference type="ARBA" id="ARBA00022448"/>
    </source>
</evidence>
<comment type="similarity">
    <text evidence="7">Belongs to the ATPase delta chain family.</text>
</comment>
<sequence>MIDEGLANQWSNGLFQLAREIKKITQFAEESNKLIDIFTTYPEFIDITSSSNLTIETRKQIISETFKNHIEPYMLNFFFLLIDEHHFQCVRFILKEFRKLCNEYQDVNYGIIYSVIELSNQQINQIKLKIEKVIKHKIKVVNKIDKSLIGGIKVKVRNQVFDGSVKGQIDQLKQELLSHE</sequence>
<evidence type="ECO:0000256" key="6">
    <source>
        <dbReference type="ARBA" id="ARBA00023310"/>
    </source>
</evidence>
<name>A0ABN6T253_9MOLU</name>
<evidence type="ECO:0000313" key="9">
    <source>
        <dbReference type="Proteomes" id="UP001163387"/>
    </source>
</evidence>
<proteinExistence type="inferred from homology"/>
<dbReference type="PANTHER" id="PTHR11910">
    <property type="entry name" value="ATP SYNTHASE DELTA CHAIN"/>
    <property type="match status" value="1"/>
</dbReference>
<keyword evidence="5 7" id="KW-0472">Membrane</keyword>
<dbReference type="NCBIfam" id="TIGR01145">
    <property type="entry name" value="ATP_synt_delta"/>
    <property type="match status" value="1"/>
</dbReference>
<evidence type="ECO:0000256" key="7">
    <source>
        <dbReference type="HAMAP-Rule" id="MF_01416"/>
    </source>
</evidence>
<dbReference type="HAMAP" id="MF_01416">
    <property type="entry name" value="ATP_synth_delta_bact"/>
    <property type="match status" value="1"/>
</dbReference>
<evidence type="ECO:0000256" key="4">
    <source>
        <dbReference type="ARBA" id="ARBA00023065"/>
    </source>
</evidence>
<evidence type="ECO:0000256" key="1">
    <source>
        <dbReference type="ARBA" id="ARBA00004370"/>
    </source>
</evidence>
<evidence type="ECO:0000313" key="8">
    <source>
        <dbReference type="EMBL" id="BDT03025.1"/>
    </source>
</evidence>
<dbReference type="Pfam" id="PF00213">
    <property type="entry name" value="OSCP"/>
    <property type="match status" value="1"/>
</dbReference>
<dbReference type="PRINTS" id="PR00125">
    <property type="entry name" value="ATPASEDELTA"/>
</dbReference>
<dbReference type="Gene3D" id="1.10.520.20">
    <property type="entry name" value="N-terminal domain of the delta subunit of the F1F0-ATP synthase"/>
    <property type="match status" value="1"/>
</dbReference>
<evidence type="ECO:0000256" key="3">
    <source>
        <dbReference type="ARBA" id="ARBA00022781"/>
    </source>
</evidence>
<keyword evidence="7" id="KW-0139">CF(1)</keyword>
<keyword evidence="7" id="KW-1003">Cell membrane</keyword>
<accession>A0ABN6T253</accession>
<protein>
    <recommendedName>
        <fullName evidence="7">ATP synthase subunit delta</fullName>
    </recommendedName>
    <alternativeName>
        <fullName evidence="7">ATP synthase F(1) sector subunit delta</fullName>
    </alternativeName>
    <alternativeName>
        <fullName evidence="7">F-type ATPase subunit delta</fullName>
        <shortName evidence="7">F-ATPase subunit delta</shortName>
    </alternativeName>
</protein>